<evidence type="ECO:0000313" key="2">
    <source>
        <dbReference type="Proteomes" id="UP000799291"/>
    </source>
</evidence>
<name>A0A6G1JEG4_9PLEO</name>
<reference evidence="1" key="1">
    <citation type="journal article" date="2020" name="Stud. Mycol.">
        <title>101 Dothideomycetes genomes: a test case for predicting lifestyles and emergence of pathogens.</title>
        <authorList>
            <person name="Haridas S."/>
            <person name="Albert R."/>
            <person name="Binder M."/>
            <person name="Bloem J."/>
            <person name="Labutti K."/>
            <person name="Salamov A."/>
            <person name="Andreopoulos B."/>
            <person name="Baker S."/>
            <person name="Barry K."/>
            <person name="Bills G."/>
            <person name="Bluhm B."/>
            <person name="Cannon C."/>
            <person name="Castanera R."/>
            <person name="Culley D."/>
            <person name="Daum C."/>
            <person name="Ezra D."/>
            <person name="Gonzalez J."/>
            <person name="Henrissat B."/>
            <person name="Kuo A."/>
            <person name="Liang C."/>
            <person name="Lipzen A."/>
            <person name="Lutzoni F."/>
            <person name="Magnuson J."/>
            <person name="Mondo S."/>
            <person name="Nolan M."/>
            <person name="Ohm R."/>
            <person name="Pangilinan J."/>
            <person name="Park H.-J."/>
            <person name="Ramirez L."/>
            <person name="Alfaro M."/>
            <person name="Sun H."/>
            <person name="Tritt A."/>
            <person name="Yoshinaga Y."/>
            <person name="Zwiers L.-H."/>
            <person name="Turgeon B."/>
            <person name="Goodwin S."/>
            <person name="Spatafora J."/>
            <person name="Crous P."/>
            <person name="Grigoriev I."/>
        </authorList>
    </citation>
    <scope>NUCLEOTIDE SEQUENCE</scope>
    <source>
        <strain evidence="1">CBS 122367</strain>
    </source>
</reference>
<keyword evidence="2" id="KW-1185">Reference proteome</keyword>
<protein>
    <submittedName>
        <fullName evidence="1">Uncharacterized protein</fullName>
    </submittedName>
</protein>
<proteinExistence type="predicted"/>
<accession>A0A6G1JEG4</accession>
<sequence>MPCQPLPLMTSTFTSTLDYAMSTSTSFLHRDSPTVPPPPPQSQASLVIPPRSTSSPELAFDPTRPFQLPPPLFRCKRQGSIRRWPNQHVASSQKRRAFGSGHSRLFVAWVTDDVQWRRSKFMLQAVWNLRASCLAYLRPLTFDHSTGLSLDAPPVLAALLGKR</sequence>
<dbReference type="EMBL" id="MU005573">
    <property type="protein sequence ID" value="KAF2688866.1"/>
    <property type="molecule type" value="Genomic_DNA"/>
</dbReference>
<gene>
    <name evidence="1" type="ORF">K458DRAFT_428351</name>
</gene>
<dbReference type="Proteomes" id="UP000799291">
    <property type="component" value="Unassembled WGS sequence"/>
</dbReference>
<organism evidence="1 2">
    <name type="scientific">Lentithecium fluviatile CBS 122367</name>
    <dbReference type="NCBI Taxonomy" id="1168545"/>
    <lineage>
        <taxon>Eukaryota</taxon>
        <taxon>Fungi</taxon>
        <taxon>Dikarya</taxon>
        <taxon>Ascomycota</taxon>
        <taxon>Pezizomycotina</taxon>
        <taxon>Dothideomycetes</taxon>
        <taxon>Pleosporomycetidae</taxon>
        <taxon>Pleosporales</taxon>
        <taxon>Massarineae</taxon>
        <taxon>Lentitheciaceae</taxon>
        <taxon>Lentithecium</taxon>
    </lineage>
</organism>
<dbReference type="AlphaFoldDB" id="A0A6G1JEG4"/>
<evidence type="ECO:0000313" key="1">
    <source>
        <dbReference type="EMBL" id="KAF2688866.1"/>
    </source>
</evidence>